<dbReference type="Gene3D" id="2.160.20.80">
    <property type="entry name" value="E3 ubiquitin-protein ligase SopA"/>
    <property type="match status" value="1"/>
</dbReference>
<sequence length="257" mass="27533">MRAVDLASDCSRCFGLCCTALPFRRSADFAFDKLPDTPCRNLGESYGCGIHTTLRADGMTGCTVFECFGAGQHVAQVTYGGVSWREEPGTASEMFAVFARVRDLHELLVLLQEARGLGAEVDDLHDRVAAFAAGDPATVLSADPFALRDEIGPLLDATSRAVRGAGPDHRHGDLSGTDLRARDLRRADLRGALLLGADLRDLDLDRADLLGADLRGADVGGTDLSRALFLTQPQVNAARGSDTTRLTARLKRPGHWG</sequence>
<keyword evidence="2" id="KW-1185">Reference proteome</keyword>
<dbReference type="Pfam" id="PF00805">
    <property type="entry name" value="Pentapeptide"/>
    <property type="match status" value="1"/>
</dbReference>
<evidence type="ECO:0000313" key="2">
    <source>
        <dbReference type="Proteomes" id="UP000199034"/>
    </source>
</evidence>
<gene>
    <name evidence="1" type="ORF">SAMN05421872_117114</name>
</gene>
<dbReference type="AlphaFoldDB" id="A0A1G7BDM2"/>
<dbReference type="SUPFAM" id="SSF141571">
    <property type="entry name" value="Pentapeptide repeat-like"/>
    <property type="match status" value="1"/>
</dbReference>
<evidence type="ECO:0000313" key="1">
    <source>
        <dbReference type="EMBL" id="SDE24486.1"/>
    </source>
</evidence>
<accession>A0A1G7BDM2</accession>
<dbReference type="EMBL" id="FMZM01000017">
    <property type="protein sequence ID" value="SDE24486.1"/>
    <property type="molecule type" value="Genomic_DNA"/>
</dbReference>
<proteinExistence type="predicted"/>
<reference evidence="1 2" key="1">
    <citation type="submission" date="2016-10" db="EMBL/GenBank/DDBJ databases">
        <authorList>
            <person name="de Groot N.N."/>
        </authorList>
    </citation>
    <scope>NUCLEOTIDE SEQUENCE [LARGE SCALE GENOMIC DNA]</scope>
    <source>
        <strain evidence="1 2">CGMCC 4.6858</strain>
    </source>
</reference>
<dbReference type="STRING" id="1045774.SAMN05421872_117114"/>
<dbReference type="InterPro" id="IPR001646">
    <property type="entry name" value="5peptide_repeat"/>
</dbReference>
<organism evidence="1 2">
    <name type="scientific">Nocardioides lianchengensis</name>
    <dbReference type="NCBI Taxonomy" id="1045774"/>
    <lineage>
        <taxon>Bacteria</taxon>
        <taxon>Bacillati</taxon>
        <taxon>Actinomycetota</taxon>
        <taxon>Actinomycetes</taxon>
        <taxon>Propionibacteriales</taxon>
        <taxon>Nocardioidaceae</taxon>
        <taxon>Nocardioides</taxon>
    </lineage>
</organism>
<protein>
    <submittedName>
        <fullName evidence="1">Uncharacterized protein YjbI, contains pentapeptide repeats</fullName>
    </submittedName>
</protein>
<name>A0A1G7BDM2_9ACTN</name>
<dbReference type="Proteomes" id="UP000199034">
    <property type="component" value="Unassembled WGS sequence"/>
</dbReference>